<dbReference type="eggNOG" id="arCOG04086">
    <property type="taxonomic scope" value="Archaea"/>
</dbReference>
<dbReference type="InterPro" id="IPR036919">
    <property type="entry name" value="Ribo_uL30_ferredoxin-like_sf"/>
</dbReference>
<protein>
    <recommendedName>
        <fullName evidence="4">Large ribosomal subunit protein uL30</fullName>
    </recommendedName>
</protein>
<dbReference type="GO" id="GO:0022625">
    <property type="term" value="C:cytosolic large ribosomal subunit"/>
    <property type="evidence" value="ECO:0007669"/>
    <property type="project" value="UniProtKB-UniRule"/>
</dbReference>
<organism evidence="6 7">
    <name type="scientific">Thermogladius calderae (strain DSM 22663 / VKM B-2946 / 1633)</name>
    <dbReference type="NCBI Taxonomy" id="1184251"/>
    <lineage>
        <taxon>Archaea</taxon>
        <taxon>Thermoproteota</taxon>
        <taxon>Thermoprotei</taxon>
        <taxon>Desulfurococcales</taxon>
        <taxon>Desulfurococcaceae</taxon>
        <taxon>Thermogladius</taxon>
    </lineage>
</organism>
<dbReference type="PANTHER" id="PTHR11524:SF16">
    <property type="entry name" value="LARGE RIBOSOMAL SUBUNIT PROTEIN UL30"/>
    <property type="match status" value="1"/>
</dbReference>
<dbReference type="InterPro" id="IPR039699">
    <property type="entry name" value="Ribosomal_uL30"/>
</dbReference>
<dbReference type="InterPro" id="IPR005997">
    <property type="entry name" value="Ribosomal_uL30_arc"/>
</dbReference>
<dbReference type="AlphaFoldDB" id="I3TDD4"/>
<dbReference type="HOGENOM" id="CLU_055156_6_0_2"/>
<dbReference type="STRING" id="1184251.TCELL_0347"/>
<evidence type="ECO:0000313" key="7">
    <source>
        <dbReference type="Proteomes" id="UP000005270"/>
    </source>
</evidence>
<comment type="subunit">
    <text evidence="4">Part of the 50S ribosomal subunit.</text>
</comment>
<dbReference type="FunCoup" id="I3TDD4">
    <property type="interactions" value="161"/>
</dbReference>
<keyword evidence="7" id="KW-1185">Reference proteome</keyword>
<evidence type="ECO:0000256" key="2">
    <source>
        <dbReference type="ARBA" id="ARBA00022980"/>
    </source>
</evidence>
<feature type="domain" description="Large ribosomal subunit protein uL30-like ferredoxin-like fold" evidence="5">
    <location>
        <begin position="5"/>
        <end position="56"/>
    </location>
</feature>
<dbReference type="CDD" id="cd01657">
    <property type="entry name" value="Ribosomal_L7_archeal_euk"/>
    <property type="match status" value="1"/>
</dbReference>
<dbReference type="GeneID" id="13012632"/>
<dbReference type="HAMAP" id="MF_01371_A">
    <property type="entry name" value="Ribosomal_uL30_A"/>
    <property type="match status" value="1"/>
</dbReference>
<name>I3TDD4_THEC1</name>
<evidence type="ECO:0000256" key="4">
    <source>
        <dbReference type="HAMAP-Rule" id="MF_01371"/>
    </source>
</evidence>
<dbReference type="InterPro" id="IPR035808">
    <property type="entry name" value="Ribosomal_uL30_euk_arc"/>
</dbReference>
<proteinExistence type="inferred from homology"/>
<dbReference type="NCBIfam" id="TIGR01309">
    <property type="entry name" value="uL30_arch"/>
    <property type="match status" value="1"/>
</dbReference>
<keyword evidence="3 4" id="KW-0687">Ribonucleoprotein</keyword>
<evidence type="ECO:0000256" key="3">
    <source>
        <dbReference type="ARBA" id="ARBA00023274"/>
    </source>
</evidence>
<dbReference type="SUPFAM" id="SSF55129">
    <property type="entry name" value="Ribosomal protein L30p/L7e"/>
    <property type="match status" value="1"/>
</dbReference>
<accession>I3TDD4</accession>
<dbReference type="InParanoid" id="I3TDD4"/>
<dbReference type="Gene3D" id="3.30.1390.20">
    <property type="entry name" value="Ribosomal protein L30, ferredoxin-like fold domain"/>
    <property type="match status" value="1"/>
</dbReference>
<sequence>MPVLYAIIRIRGVPDTPPDVEHTLKLLRLRRKYHMVVYPKDLPGLEGMLRVVKDWVTWGEIDEETLAQVLEKRGRVVGGSKLTTELLKKYFNAGSYEEMARKIFAGKVLLHKQEVIKPVFRLHPPRGGFKGSIKKPVGDHGELGYRGPAINELIKRML</sequence>
<gene>
    <name evidence="4" type="primary">rpl30</name>
    <name evidence="6" type="ordered locus">TCELL_0347</name>
</gene>
<dbReference type="RefSeq" id="WP_014737022.1">
    <property type="nucleotide sequence ID" value="NC_017954.1"/>
</dbReference>
<evidence type="ECO:0000259" key="5">
    <source>
        <dbReference type="Pfam" id="PF00327"/>
    </source>
</evidence>
<dbReference type="Proteomes" id="UP000005270">
    <property type="component" value="Chromosome"/>
</dbReference>
<dbReference type="GO" id="GO:0003735">
    <property type="term" value="F:structural constituent of ribosome"/>
    <property type="evidence" value="ECO:0007669"/>
    <property type="project" value="UniProtKB-UniRule"/>
</dbReference>
<dbReference type="PANTHER" id="PTHR11524">
    <property type="entry name" value="60S RIBOSOMAL PROTEIN L7"/>
    <property type="match status" value="1"/>
</dbReference>
<evidence type="ECO:0000313" key="6">
    <source>
        <dbReference type="EMBL" id="AFK50772.1"/>
    </source>
</evidence>
<comment type="similarity">
    <text evidence="1 4">Belongs to the universal ribosomal protein uL30 family.</text>
</comment>
<dbReference type="Pfam" id="PF00327">
    <property type="entry name" value="Ribosomal_L30"/>
    <property type="match status" value="1"/>
</dbReference>
<dbReference type="EMBL" id="CP003531">
    <property type="protein sequence ID" value="AFK50772.1"/>
    <property type="molecule type" value="Genomic_DNA"/>
</dbReference>
<dbReference type="NCBIfam" id="NF004711">
    <property type="entry name" value="PRK06049.1"/>
    <property type="match status" value="1"/>
</dbReference>
<dbReference type="GO" id="GO:0006412">
    <property type="term" value="P:translation"/>
    <property type="evidence" value="ECO:0007669"/>
    <property type="project" value="UniProtKB-UniRule"/>
</dbReference>
<dbReference type="Gene3D" id="1.10.15.30">
    <property type="match status" value="1"/>
</dbReference>
<reference evidence="6 7" key="1">
    <citation type="journal article" date="2012" name="J. Bacteriol.">
        <title>Complete genome sequence of the hyperthermophilic cellulolytic Crenarchaeon 'Thermogladius cellulolyticus' 1633.</title>
        <authorList>
            <person name="Mardanov A.V."/>
            <person name="Kochetkova T.V."/>
            <person name="Beletsky A.V."/>
            <person name="Bonch-Osmolovskaya E.A."/>
            <person name="Ravin N.V."/>
            <person name="Skryabin K.G."/>
        </authorList>
    </citation>
    <scope>NUCLEOTIDE SEQUENCE [LARGE SCALE GENOMIC DNA]</scope>
    <source>
        <strain evidence="7">DSM 22663 / VKM B-2946 / 1633</strain>
    </source>
</reference>
<dbReference type="OrthoDB" id="6379at2157"/>
<keyword evidence="2 4" id="KW-0689">Ribosomal protein</keyword>
<dbReference type="GO" id="GO:0000463">
    <property type="term" value="P:maturation of LSU-rRNA from tricistronic rRNA transcript (SSU-rRNA, 5.8S rRNA, LSU-rRNA)"/>
    <property type="evidence" value="ECO:0007669"/>
    <property type="project" value="TreeGrafter"/>
</dbReference>
<dbReference type="KEGG" id="thg:TCELL_0347"/>
<dbReference type="GO" id="GO:0003723">
    <property type="term" value="F:RNA binding"/>
    <property type="evidence" value="ECO:0007669"/>
    <property type="project" value="TreeGrafter"/>
</dbReference>
<dbReference type="InterPro" id="IPR016082">
    <property type="entry name" value="Ribosomal_uL30_ferredoxin-like"/>
</dbReference>
<evidence type="ECO:0000256" key="1">
    <source>
        <dbReference type="ARBA" id="ARBA00007594"/>
    </source>
</evidence>